<feature type="compositionally biased region" description="Low complexity" evidence="1">
    <location>
        <begin position="326"/>
        <end position="338"/>
    </location>
</feature>
<feature type="region of interest" description="Disordered" evidence="1">
    <location>
        <begin position="312"/>
        <end position="348"/>
    </location>
</feature>
<reference evidence="2" key="1">
    <citation type="submission" date="2021-01" db="EMBL/GenBank/DDBJ databases">
        <authorList>
            <person name="Kaushik A."/>
        </authorList>
    </citation>
    <scope>NUCLEOTIDE SEQUENCE</scope>
    <source>
        <strain evidence="2">AG2-2IIIB</strain>
    </source>
</reference>
<dbReference type="AlphaFoldDB" id="A0A8H3CJF0"/>
<protein>
    <submittedName>
        <fullName evidence="2">Uncharacterized protein</fullName>
    </submittedName>
</protein>
<organism evidence="2 3">
    <name type="scientific">Rhizoctonia solani</name>
    <dbReference type="NCBI Taxonomy" id="456999"/>
    <lineage>
        <taxon>Eukaryota</taxon>
        <taxon>Fungi</taxon>
        <taxon>Dikarya</taxon>
        <taxon>Basidiomycota</taxon>
        <taxon>Agaricomycotina</taxon>
        <taxon>Agaricomycetes</taxon>
        <taxon>Cantharellales</taxon>
        <taxon>Ceratobasidiaceae</taxon>
        <taxon>Rhizoctonia</taxon>
    </lineage>
</organism>
<evidence type="ECO:0000313" key="2">
    <source>
        <dbReference type="EMBL" id="CAE6485820.1"/>
    </source>
</evidence>
<evidence type="ECO:0000256" key="1">
    <source>
        <dbReference type="SAM" id="MobiDB-lite"/>
    </source>
</evidence>
<feature type="region of interest" description="Disordered" evidence="1">
    <location>
        <begin position="427"/>
        <end position="451"/>
    </location>
</feature>
<proteinExistence type="predicted"/>
<sequence>MSLLDISRTSVFSDLGRRFLLSPSLSYIPSPSQLSQWLSTTVEGYCMGLTALVDSAATTIGFKGNQSQTIPGDYPSDRVHSLENNQQLVSCDRFRNSNYNDIESGGVVDNETKFNDQGLNQVDYSSAVSPCIRAPALDLNRPYLLAPEIIGMPCEKNSYPTCTSDSVTFYEQDSKSTPCATTSKVAVEVTAPTPAQASSNFPQDRVRKYAAMRTLKLPERQLRKAPTESELALRQIDEELAIEASQRDEYCARELAGRGIFVQLPTTTTRLDIAESPYAARRVRRETSVGPLNPSWGAMHVGNVPTIRILKPEEAQTPTGTNYRLGSGSSSDTATASSRRGRARSNAVYIPPRTSTTRRQTSERLNFKQADTTSVTPKAPVDSAKRLDKNRMSMSDWLNTIGSGTNSLVADHVAIKARSVLRASLVLSPSPTPPLSPTDSISSSDSSAPSTPVDAFFLPPSWVEEIETVRARKDRHRRARCSYLGNGCEATVSAVIPEELLTEEIGVAC</sequence>
<name>A0A8H3CJF0_9AGAM</name>
<accession>A0A8H3CJF0</accession>
<feature type="compositionally biased region" description="Low complexity" evidence="1">
    <location>
        <begin position="437"/>
        <end position="451"/>
    </location>
</feature>
<dbReference type="EMBL" id="CAJMWT010004158">
    <property type="protein sequence ID" value="CAE6485820.1"/>
    <property type="molecule type" value="Genomic_DNA"/>
</dbReference>
<evidence type="ECO:0000313" key="3">
    <source>
        <dbReference type="Proteomes" id="UP000663843"/>
    </source>
</evidence>
<dbReference type="Proteomes" id="UP000663843">
    <property type="component" value="Unassembled WGS sequence"/>
</dbReference>
<comment type="caution">
    <text evidence="2">The sequence shown here is derived from an EMBL/GenBank/DDBJ whole genome shotgun (WGS) entry which is preliminary data.</text>
</comment>
<gene>
    <name evidence="2" type="ORF">RDB_LOCUS123322</name>
</gene>